<dbReference type="EMBL" id="BAAALN010000005">
    <property type="protein sequence ID" value="GAA1233655.1"/>
    <property type="molecule type" value="Genomic_DNA"/>
</dbReference>
<protein>
    <submittedName>
        <fullName evidence="3">DUF3556 domain-containing protein</fullName>
    </submittedName>
</protein>
<dbReference type="Pfam" id="PF12077">
    <property type="entry name" value="DUF3556"/>
    <property type="match status" value="1"/>
</dbReference>
<accession>A0ABN1W8U5</accession>
<feature type="transmembrane region" description="Helical" evidence="2">
    <location>
        <begin position="183"/>
        <end position="201"/>
    </location>
</feature>
<feature type="transmembrane region" description="Helical" evidence="2">
    <location>
        <begin position="345"/>
        <end position="363"/>
    </location>
</feature>
<feature type="compositionally biased region" description="Basic and acidic residues" evidence="1">
    <location>
        <begin position="598"/>
        <end position="607"/>
    </location>
</feature>
<feature type="transmembrane region" description="Helical" evidence="2">
    <location>
        <begin position="375"/>
        <end position="393"/>
    </location>
</feature>
<keyword evidence="2" id="KW-1133">Transmembrane helix</keyword>
<evidence type="ECO:0000256" key="1">
    <source>
        <dbReference type="SAM" id="MobiDB-lite"/>
    </source>
</evidence>
<comment type="caution">
    <text evidence="3">The sequence shown here is derived from an EMBL/GenBank/DDBJ whole genome shotgun (WGS) entry which is preliminary data.</text>
</comment>
<feature type="transmembrane region" description="Helical" evidence="2">
    <location>
        <begin position="221"/>
        <end position="245"/>
    </location>
</feature>
<dbReference type="Proteomes" id="UP001500653">
    <property type="component" value="Unassembled WGS sequence"/>
</dbReference>
<gene>
    <name evidence="3" type="ORF">GCM10009676_16350</name>
</gene>
<proteinExistence type="predicted"/>
<reference evidence="3 4" key="1">
    <citation type="journal article" date="2019" name="Int. J. Syst. Evol. Microbiol.">
        <title>The Global Catalogue of Microorganisms (GCM) 10K type strain sequencing project: providing services to taxonomists for standard genome sequencing and annotation.</title>
        <authorList>
            <consortium name="The Broad Institute Genomics Platform"/>
            <consortium name="The Broad Institute Genome Sequencing Center for Infectious Disease"/>
            <person name="Wu L."/>
            <person name="Ma J."/>
        </authorList>
    </citation>
    <scope>NUCLEOTIDE SEQUENCE [LARGE SCALE GENOMIC DNA]</scope>
    <source>
        <strain evidence="3 4">JCM 13023</strain>
    </source>
</reference>
<feature type="region of interest" description="Disordered" evidence="1">
    <location>
        <begin position="586"/>
        <end position="607"/>
    </location>
</feature>
<organism evidence="3 4">
    <name type="scientific">Prauserella halophila</name>
    <dbReference type="NCBI Taxonomy" id="185641"/>
    <lineage>
        <taxon>Bacteria</taxon>
        <taxon>Bacillati</taxon>
        <taxon>Actinomycetota</taxon>
        <taxon>Actinomycetes</taxon>
        <taxon>Pseudonocardiales</taxon>
        <taxon>Pseudonocardiaceae</taxon>
        <taxon>Prauserella</taxon>
    </lineage>
</organism>
<evidence type="ECO:0000313" key="4">
    <source>
        <dbReference type="Proteomes" id="UP001500653"/>
    </source>
</evidence>
<feature type="transmembrane region" description="Helical" evidence="2">
    <location>
        <begin position="316"/>
        <end position="333"/>
    </location>
</feature>
<keyword evidence="4" id="KW-1185">Reference proteome</keyword>
<feature type="transmembrane region" description="Helical" evidence="2">
    <location>
        <begin position="144"/>
        <end position="163"/>
    </location>
</feature>
<feature type="transmembrane region" description="Helical" evidence="2">
    <location>
        <begin position="88"/>
        <end position="107"/>
    </location>
</feature>
<sequence length="607" mass="67559">MGFTTADAPPVEVETFLEKPLRERMKTLALHWVEYGFGSPKMIHTTYIVKLVIFYIIGGTALTTWTSGLGPFWDVMSWWDEPIVYQKLVLWTVLLEAVGVAGSWGPLAGKFKPMTGGILFWARPGTIRLRPWRRAPFTSGDRRTVVDVVLYLGFLASVTAAVLQPGVPSESLAAVLPDNTTGLVNTAPLIPAIVLLVLIGLRDKTIFIAVRSEQYLPAMLFFTTLPFMDMVIALKLLMVSVWVGAGVSKFGRHFSNVVPPMVSNSPCIPSRWGKRAHYRDFPRDIRPSGLAHFMAHVGGTFVEIATPLVLLFSTNYWLTLGAVTLMVLFHLFITSTFPLAVPLEWNILFGYAAVFLFLGFPNWQGHAVWDMSSPWLAAGIVAGLMFFPVLGNLRPDLVSFLPSMRQYAGNWASALWAFAPDAEAKLNRVKRPTTNQIEQLEAMGYPPKVAEITMQQTAAWRSMHSQGRGLFSLLYKHIPDVDRWSVREAEFACNSLVGFNFGDGHLHNEDLLAAVQKQCDFDPGEFIVVWVESQAIHSSVQHYKVIDVAVGVIERGTWKVADAVREQPWLPNGPIPLDVTWSRPSRRSAVQHSGAPGRDTDRQWAAS</sequence>
<keyword evidence="2" id="KW-0472">Membrane</keyword>
<dbReference type="RefSeq" id="WP_253863604.1">
    <property type="nucleotide sequence ID" value="NZ_BAAALN010000005.1"/>
</dbReference>
<keyword evidence="2" id="KW-0812">Transmembrane</keyword>
<name>A0ABN1W8U5_9PSEU</name>
<evidence type="ECO:0000313" key="3">
    <source>
        <dbReference type="EMBL" id="GAA1233655.1"/>
    </source>
</evidence>
<dbReference type="InterPro" id="IPR021941">
    <property type="entry name" value="DUF3556_TM"/>
</dbReference>
<feature type="transmembrane region" description="Helical" evidence="2">
    <location>
        <begin position="47"/>
        <end position="68"/>
    </location>
</feature>
<evidence type="ECO:0000256" key="2">
    <source>
        <dbReference type="SAM" id="Phobius"/>
    </source>
</evidence>